<name>A0ABS1WZF6_9GAMM</name>
<proteinExistence type="inferred from homology"/>
<dbReference type="Proteomes" id="UP000661077">
    <property type="component" value="Unassembled WGS sequence"/>
</dbReference>
<dbReference type="SUPFAM" id="SSF88946">
    <property type="entry name" value="Sigma2 domain of RNA polymerase sigma factors"/>
    <property type="match status" value="1"/>
</dbReference>
<evidence type="ECO:0000313" key="8">
    <source>
        <dbReference type="Proteomes" id="UP000661077"/>
    </source>
</evidence>
<gene>
    <name evidence="7" type="ORF">JM946_16565</name>
</gene>
<dbReference type="SUPFAM" id="SSF88659">
    <property type="entry name" value="Sigma3 and sigma4 domains of RNA polymerase sigma factors"/>
    <property type="match status" value="1"/>
</dbReference>
<keyword evidence="8" id="KW-1185">Reference proteome</keyword>
<dbReference type="InterPro" id="IPR013324">
    <property type="entry name" value="RNA_pol_sigma_r3/r4-like"/>
</dbReference>
<dbReference type="Pfam" id="PF08281">
    <property type="entry name" value="Sigma70_r4_2"/>
    <property type="match status" value="1"/>
</dbReference>
<evidence type="ECO:0000259" key="5">
    <source>
        <dbReference type="Pfam" id="PF04542"/>
    </source>
</evidence>
<feature type="domain" description="RNA polymerase sigma factor 70 region 4 type 2" evidence="6">
    <location>
        <begin position="113"/>
        <end position="164"/>
    </location>
</feature>
<keyword evidence="4" id="KW-0804">Transcription</keyword>
<dbReference type="PANTHER" id="PTHR43133:SF63">
    <property type="entry name" value="RNA POLYMERASE SIGMA FACTOR FECI-RELATED"/>
    <property type="match status" value="1"/>
</dbReference>
<evidence type="ECO:0000313" key="7">
    <source>
        <dbReference type="EMBL" id="MBM0106349.1"/>
    </source>
</evidence>
<dbReference type="Gene3D" id="1.10.10.10">
    <property type="entry name" value="Winged helix-like DNA-binding domain superfamily/Winged helix DNA-binding domain"/>
    <property type="match status" value="1"/>
</dbReference>
<dbReference type="InterPro" id="IPR013249">
    <property type="entry name" value="RNA_pol_sigma70_r4_t2"/>
</dbReference>
<dbReference type="NCBIfam" id="TIGR02937">
    <property type="entry name" value="sigma70-ECF"/>
    <property type="match status" value="1"/>
</dbReference>
<protein>
    <submittedName>
        <fullName evidence="7">RNA polymerase sigma factor</fullName>
    </submittedName>
</protein>
<feature type="domain" description="RNA polymerase sigma-70 region 2" evidence="5">
    <location>
        <begin position="18"/>
        <end position="79"/>
    </location>
</feature>
<dbReference type="InterPro" id="IPR013325">
    <property type="entry name" value="RNA_pol_sigma_r2"/>
</dbReference>
<comment type="caution">
    <text evidence="7">The sequence shown here is derived from an EMBL/GenBank/DDBJ whole genome shotgun (WGS) entry which is preliminary data.</text>
</comment>
<evidence type="ECO:0000256" key="4">
    <source>
        <dbReference type="ARBA" id="ARBA00023163"/>
    </source>
</evidence>
<evidence type="ECO:0000256" key="2">
    <source>
        <dbReference type="ARBA" id="ARBA00023015"/>
    </source>
</evidence>
<dbReference type="RefSeq" id="WP_203168455.1">
    <property type="nucleotide sequence ID" value="NZ_JAEVLS010000003.1"/>
</dbReference>
<keyword evidence="2" id="KW-0805">Transcription regulation</keyword>
<dbReference type="InterPro" id="IPR039425">
    <property type="entry name" value="RNA_pol_sigma-70-like"/>
</dbReference>
<comment type="similarity">
    <text evidence="1">Belongs to the sigma-70 factor family. ECF subfamily.</text>
</comment>
<keyword evidence="3" id="KW-0731">Sigma factor</keyword>
<dbReference type="InterPro" id="IPR036388">
    <property type="entry name" value="WH-like_DNA-bd_sf"/>
</dbReference>
<evidence type="ECO:0000259" key="6">
    <source>
        <dbReference type="Pfam" id="PF08281"/>
    </source>
</evidence>
<evidence type="ECO:0000256" key="1">
    <source>
        <dbReference type="ARBA" id="ARBA00010641"/>
    </source>
</evidence>
<dbReference type="Pfam" id="PF04542">
    <property type="entry name" value="Sigma70_r2"/>
    <property type="match status" value="1"/>
</dbReference>
<dbReference type="InterPro" id="IPR014284">
    <property type="entry name" value="RNA_pol_sigma-70_dom"/>
</dbReference>
<organism evidence="7 8">
    <name type="scientific">Steroidobacter gossypii</name>
    <dbReference type="NCBI Taxonomy" id="2805490"/>
    <lineage>
        <taxon>Bacteria</taxon>
        <taxon>Pseudomonadati</taxon>
        <taxon>Pseudomonadota</taxon>
        <taxon>Gammaproteobacteria</taxon>
        <taxon>Steroidobacterales</taxon>
        <taxon>Steroidobacteraceae</taxon>
        <taxon>Steroidobacter</taxon>
    </lineage>
</organism>
<reference evidence="7 8" key="1">
    <citation type="journal article" date="2021" name="Int. J. Syst. Evol. Microbiol.">
        <title>Steroidobacter gossypii sp. nov., isolated from soil of cotton cropping field.</title>
        <authorList>
            <person name="Huang R."/>
            <person name="Yang S."/>
            <person name="Zhen C."/>
            <person name="Liu W."/>
        </authorList>
    </citation>
    <scope>NUCLEOTIDE SEQUENCE [LARGE SCALE GENOMIC DNA]</scope>
    <source>
        <strain evidence="7 8">S1-65</strain>
    </source>
</reference>
<sequence length="193" mass="21715">MNTSVEHRPTLRDVLVTNYDRLTRRLARYLGCPELASDCLHDAWLRLGDSTAPPAIQSADAYVYRVAYNAAMDRLRRERSLQGAQLVDSDLDLFVDPTPSPEAVTQARSDLGAVAQAFQCLPWRHQSVLVALRIEERTREDVARRHGISLRTLDTTLRQALQHCAEKAQQPILAGVSTSRRRLPTRCLRSEAA</sequence>
<dbReference type="InterPro" id="IPR007627">
    <property type="entry name" value="RNA_pol_sigma70_r2"/>
</dbReference>
<dbReference type="Gene3D" id="1.10.1740.10">
    <property type="match status" value="1"/>
</dbReference>
<evidence type="ECO:0000256" key="3">
    <source>
        <dbReference type="ARBA" id="ARBA00023082"/>
    </source>
</evidence>
<dbReference type="PANTHER" id="PTHR43133">
    <property type="entry name" value="RNA POLYMERASE ECF-TYPE SIGMA FACTO"/>
    <property type="match status" value="1"/>
</dbReference>
<dbReference type="EMBL" id="JAEVLS010000003">
    <property type="protein sequence ID" value="MBM0106349.1"/>
    <property type="molecule type" value="Genomic_DNA"/>
</dbReference>
<accession>A0ABS1WZF6</accession>